<reference evidence="2 3" key="1">
    <citation type="submission" date="2020-04" db="EMBL/GenBank/DDBJ databases">
        <title>MicrobeNet Type strains.</title>
        <authorList>
            <person name="Nicholson A.C."/>
        </authorList>
    </citation>
    <scope>NUCLEOTIDE SEQUENCE [LARGE SCALE GENOMIC DNA]</scope>
    <source>
        <strain evidence="2 3">DSM 40738</strain>
    </source>
</reference>
<keyword evidence="3" id="KW-1185">Reference proteome</keyword>
<feature type="compositionally biased region" description="Basic and acidic residues" evidence="1">
    <location>
        <begin position="414"/>
        <end position="423"/>
    </location>
</feature>
<organism evidence="2 3">
    <name type="scientific">Streptomyces somaliensis (strain ATCC 33201 / DSM 40738 / JCM 12659 / KCTC 9044 / NCTC 11332 / NRRL B-12077 / IP 733)</name>
    <dbReference type="NCBI Taxonomy" id="1134445"/>
    <lineage>
        <taxon>Bacteria</taxon>
        <taxon>Bacillati</taxon>
        <taxon>Actinomycetota</taxon>
        <taxon>Actinomycetes</taxon>
        <taxon>Kitasatosporales</taxon>
        <taxon>Streptomycetaceae</taxon>
        <taxon>Streptomyces</taxon>
    </lineage>
</organism>
<feature type="region of interest" description="Disordered" evidence="1">
    <location>
        <begin position="414"/>
        <end position="446"/>
    </location>
</feature>
<evidence type="ECO:0000313" key="2">
    <source>
        <dbReference type="EMBL" id="NKY13922.1"/>
    </source>
</evidence>
<sequence>MSRKPDLAQMLTMVHNAVLHGDQGLRETLTENFDKIDDSNRATQAATSRAVTEGLTRVTDELNRMRKDFHSTIRLNSGADAFTSKAEEAIGSLRAELTELRTTLDHLGTLSLPGQAHAPALPGATATAVDLEDEGAVLRSGIPAQRGTDQEDHASDPLLGPGGDSSAGEEGTQDPAAATGAADVQEGRGAGPDEERAAAEAAPGAVPSVESVRRAVHEVLVAELGPFHERLTASAAPAGAEDRGGDAADRLRETVREAVEQVKGDLATTLEEVRTGLASLTQELAGLRTVVDRFQDHSAGASDPVRVSTEHTALLRTAARISSADLRCHRDTWEFLTTHTAGHPHFRVPPRVTDEADERVFTPLSGRSLIALLISLHAITGTAPDGSGDREFATTLYERIEQCLTRLGPGDGDRVTITLDDRVTPGPANGDDEQDGADGGRGDRDA</sequence>
<evidence type="ECO:0000313" key="3">
    <source>
        <dbReference type="Proteomes" id="UP000570003"/>
    </source>
</evidence>
<gene>
    <name evidence="2" type="ORF">HGA06_07020</name>
</gene>
<feature type="region of interest" description="Disordered" evidence="1">
    <location>
        <begin position="143"/>
        <end position="209"/>
    </location>
</feature>
<comment type="caution">
    <text evidence="2">The sequence shown here is derived from an EMBL/GenBank/DDBJ whole genome shotgun (WGS) entry which is preliminary data.</text>
</comment>
<proteinExistence type="predicted"/>
<dbReference type="Proteomes" id="UP000570003">
    <property type="component" value="Unassembled WGS sequence"/>
</dbReference>
<accession>A0AA44DBY9</accession>
<protein>
    <submittedName>
        <fullName evidence="2">Uncharacterized protein</fullName>
    </submittedName>
</protein>
<dbReference type="AlphaFoldDB" id="A0AA44DBY9"/>
<dbReference type="RefSeq" id="WP_168438158.1">
    <property type="nucleotide sequence ID" value="NZ_JAAXOU010000045.1"/>
</dbReference>
<evidence type="ECO:0000256" key="1">
    <source>
        <dbReference type="SAM" id="MobiDB-lite"/>
    </source>
</evidence>
<dbReference type="EMBL" id="JAAXOU010000045">
    <property type="protein sequence ID" value="NKY13922.1"/>
    <property type="molecule type" value="Genomic_DNA"/>
</dbReference>
<name>A0AA44DBY9_STRE0</name>